<evidence type="ECO:0000313" key="11">
    <source>
        <dbReference type="Proteomes" id="UP000005631"/>
    </source>
</evidence>
<dbReference type="PATRIC" id="fig|926562.3.peg.463"/>
<evidence type="ECO:0000256" key="9">
    <source>
        <dbReference type="SAM" id="Phobius"/>
    </source>
</evidence>
<name>G8QZ83_OWEHD</name>
<feature type="transmembrane region" description="Helical" evidence="9">
    <location>
        <begin position="12"/>
        <end position="33"/>
    </location>
</feature>
<dbReference type="STRING" id="926562.Oweho_0448"/>
<evidence type="ECO:0000256" key="8">
    <source>
        <dbReference type="ARBA" id="ARBA00034708"/>
    </source>
</evidence>
<feature type="transmembrane region" description="Helical" evidence="9">
    <location>
        <begin position="245"/>
        <end position="265"/>
    </location>
</feature>
<keyword evidence="2" id="KW-0813">Transport</keyword>
<keyword evidence="5 9" id="KW-1133">Transmembrane helix</keyword>
<proteinExistence type="inferred from homology"/>
<dbReference type="AlphaFoldDB" id="G8QZ83"/>
<keyword evidence="6" id="KW-0406">Ion transport</keyword>
<sequence>MIVTKNFNLLRIIRFAGHHFIWLIPLVIGVALIQEYSGWEWVKVPFQPISLVGTAVAFYLGFKNNQSYDRLWEARKVWGAVVNTSRAWASNVKHFVTDQHTDNDVADAELNQYRKTLIYRHLAWLYALRSQLLIPTEWEHVSQKGMVGKYANMRIQKYGLGQITDEITRAELHTFLDAEEYENLKKFKNMSTQIIDKQAENLKLLRKENLIDDFKLAQLQTLLNELYIHQGKLERIKKFPLPRQYGSISFIFVGIFIVLLPFGMIPLFHGMGAWGLFLSIPLTALVAWVYLVMELVGDYSENPFEGSANDIPMYSLCRTIEIDLREMLGETDLPPAIEAKNGILM</sequence>
<evidence type="ECO:0000256" key="4">
    <source>
        <dbReference type="ARBA" id="ARBA00022692"/>
    </source>
</evidence>
<dbReference type="PANTHER" id="PTHR33281:SF19">
    <property type="entry name" value="VOLTAGE-DEPENDENT ANION CHANNEL-FORMING PROTEIN YNEE"/>
    <property type="match status" value="1"/>
</dbReference>
<evidence type="ECO:0000256" key="1">
    <source>
        <dbReference type="ARBA" id="ARBA00004651"/>
    </source>
</evidence>
<dbReference type="HOGENOM" id="CLU_029790_4_0_10"/>
<dbReference type="PANTHER" id="PTHR33281">
    <property type="entry name" value="UPF0187 PROTEIN YNEE"/>
    <property type="match status" value="1"/>
</dbReference>
<dbReference type="KEGG" id="oho:Oweho_0448"/>
<keyword evidence="4 9" id="KW-0812">Transmembrane</keyword>
<feature type="transmembrane region" description="Helical" evidence="9">
    <location>
        <begin position="45"/>
        <end position="62"/>
    </location>
</feature>
<keyword evidence="3" id="KW-1003">Cell membrane</keyword>
<dbReference type="InterPro" id="IPR044669">
    <property type="entry name" value="YneE/VCCN1/2-like"/>
</dbReference>
<gene>
    <name evidence="10" type="ordered locus">Oweho_0448</name>
</gene>
<comment type="subcellular location">
    <subcellularLocation>
        <location evidence="1">Cell membrane</location>
        <topology evidence="1">Multi-pass membrane protein</topology>
    </subcellularLocation>
</comment>
<evidence type="ECO:0000256" key="2">
    <source>
        <dbReference type="ARBA" id="ARBA00022448"/>
    </source>
</evidence>
<dbReference type="eggNOG" id="COG3781">
    <property type="taxonomic scope" value="Bacteria"/>
</dbReference>
<dbReference type="Pfam" id="PF25539">
    <property type="entry name" value="Bestrophin_2"/>
    <property type="match status" value="1"/>
</dbReference>
<dbReference type="EMBL" id="CP003156">
    <property type="protein sequence ID" value="AEV31466.1"/>
    <property type="molecule type" value="Genomic_DNA"/>
</dbReference>
<dbReference type="OrthoDB" id="445589at2"/>
<evidence type="ECO:0000256" key="7">
    <source>
        <dbReference type="ARBA" id="ARBA00023136"/>
    </source>
</evidence>
<keyword evidence="11" id="KW-1185">Reference proteome</keyword>
<feature type="transmembrane region" description="Helical" evidence="9">
    <location>
        <begin position="271"/>
        <end position="293"/>
    </location>
</feature>
<keyword evidence="7 9" id="KW-0472">Membrane</keyword>
<dbReference type="RefSeq" id="WP_014200827.1">
    <property type="nucleotide sequence ID" value="NC_016599.1"/>
</dbReference>
<protein>
    <submittedName>
        <fullName evidence="10">Putative membrane protein</fullName>
    </submittedName>
</protein>
<dbReference type="Proteomes" id="UP000005631">
    <property type="component" value="Chromosome"/>
</dbReference>
<organism evidence="10 11">
    <name type="scientific">Owenweeksia hongkongensis (strain DSM 17368 / CIP 108786 / JCM 12287 / NRRL B-23963 / UST20020801)</name>
    <dbReference type="NCBI Taxonomy" id="926562"/>
    <lineage>
        <taxon>Bacteria</taxon>
        <taxon>Pseudomonadati</taxon>
        <taxon>Bacteroidota</taxon>
        <taxon>Flavobacteriia</taxon>
        <taxon>Flavobacteriales</taxon>
        <taxon>Owenweeksiaceae</taxon>
        <taxon>Owenweeksia</taxon>
    </lineage>
</organism>
<evidence type="ECO:0000256" key="6">
    <source>
        <dbReference type="ARBA" id="ARBA00023065"/>
    </source>
</evidence>
<dbReference type="GO" id="GO:0005886">
    <property type="term" value="C:plasma membrane"/>
    <property type="evidence" value="ECO:0007669"/>
    <property type="project" value="UniProtKB-SubCell"/>
</dbReference>
<evidence type="ECO:0000313" key="10">
    <source>
        <dbReference type="EMBL" id="AEV31466.1"/>
    </source>
</evidence>
<comment type="similarity">
    <text evidence="8">Belongs to the anion channel-forming bestrophin (TC 1.A.46) family.</text>
</comment>
<dbReference type="GO" id="GO:0005254">
    <property type="term" value="F:chloride channel activity"/>
    <property type="evidence" value="ECO:0007669"/>
    <property type="project" value="InterPro"/>
</dbReference>
<evidence type="ECO:0000256" key="3">
    <source>
        <dbReference type="ARBA" id="ARBA00022475"/>
    </source>
</evidence>
<reference evidence="10 11" key="1">
    <citation type="journal article" date="2012" name="Stand. Genomic Sci.">
        <title>Genome sequence of the orange-pigmented seawater bacterium Owenweeksia hongkongensis type strain (UST20020801(T)).</title>
        <authorList>
            <person name="Riedel T."/>
            <person name="Held B."/>
            <person name="Nolan M."/>
            <person name="Lucas S."/>
            <person name="Lapidus A."/>
            <person name="Tice H."/>
            <person name="Del Rio T.G."/>
            <person name="Cheng J.F."/>
            <person name="Han C."/>
            <person name="Tapia R."/>
            <person name="Goodwin L.A."/>
            <person name="Pitluck S."/>
            <person name="Liolios K."/>
            <person name="Mavromatis K."/>
            <person name="Pagani I."/>
            <person name="Ivanova N."/>
            <person name="Mikhailova N."/>
            <person name="Pati A."/>
            <person name="Chen A."/>
            <person name="Palaniappan K."/>
            <person name="Rohde M."/>
            <person name="Tindall B.J."/>
            <person name="Detter J.C."/>
            <person name="Goker M."/>
            <person name="Woyke T."/>
            <person name="Bristow J."/>
            <person name="Eisen J.A."/>
            <person name="Markowitz V."/>
            <person name="Hugenholtz P."/>
            <person name="Klenk H.P."/>
            <person name="Kyrpides N.C."/>
        </authorList>
    </citation>
    <scope>NUCLEOTIDE SEQUENCE</scope>
    <source>
        <strain evidence="11">DSM 17368 / JCM 12287 / NRRL B-23963</strain>
    </source>
</reference>
<accession>G8QZ83</accession>
<evidence type="ECO:0000256" key="5">
    <source>
        <dbReference type="ARBA" id="ARBA00022989"/>
    </source>
</evidence>